<dbReference type="InterPro" id="IPR002126">
    <property type="entry name" value="Cadherin-like_dom"/>
</dbReference>
<evidence type="ECO:0000256" key="8">
    <source>
        <dbReference type="ARBA" id="ARBA00023180"/>
    </source>
</evidence>
<keyword evidence="13" id="KW-1185">Reference proteome</keyword>
<dbReference type="Gene3D" id="2.60.40.60">
    <property type="entry name" value="Cadherins"/>
    <property type="match status" value="1"/>
</dbReference>
<reference evidence="12" key="1">
    <citation type="submission" date="2014-08" db="EMBL/GenBank/DDBJ databases">
        <authorList>
            <person name="Senf B."/>
            <person name="Petzold A."/>
            <person name="Downie B.R."/>
            <person name="Koch P."/>
            <person name="Platzer M."/>
        </authorList>
    </citation>
    <scope>NUCLEOTIDE SEQUENCE [LARGE SCALE GENOMIC DNA]</scope>
    <source>
        <strain evidence="12">GRZ</strain>
    </source>
</reference>
<dbReference type="GeneTree" id="ENSGT00940000165118"/>
<dbReference type="InterPro" id="IPR020894">
    <property type="entry name" value="Cadherin_CS"/>
</dbReference>
<dbReference type="GO" id="GO:0005886">
    <property type="term" value="C:plasma membrane"/>
    <property type="evidence" value="ECO:0007669"/>
    <property type="project" value="InterPro"/>
</dbReference>
<dbReference type="SUPFAM" id="SSF49313">
    <property type="entry name" value="Cadherin-like"/>
    <property type="match status" value="1"/>
</dbReference>
<dbReference type="InterPro" id="IPR015919">
    <property type="entry name" value="Cadherin-like_sf"/>
</dbReference>
<keyword evidence="2" id="KW-0812">Transmembrane</keyword>
<keyword evidence="4 9" id="KW-0106">Calcium</keyword>
<evidence type="ECO:0000259" key="11">
    <source>
        <dbReference type="PROSITE" id="PS50268"/>
    </source>
</evidence>
<feature type="signal peptide" evidence="10">
    <location>
        <begin position="1"/>
        <end position="20"/>
    </location>
</feature>
<dbReference type="AlphaFoldDB" id="A0A8C6K8M1"/>
<protein>
    <recommendedName>
        <fullName evidence="11">Cadherin domain-containing protein</fullName>
    </recommendedName>
</protein>
<dbReference type="PANTHER" id="PTHR24028">
    <property type="entry name" value="CADHERIN-87A"/>
    <property type="match status" value="1"/>
</dbReference>
<dbReference type="InterPro" id="IPR013164">
    <property type="entry name" value="Cadherin_N"/>
</dbReference>
<accession>A0A8C6K8M1</accession>
<reference evidence="12" key="2">
    <citation type="submission" date="2025-08" db="UniProtKB">
        <authorList>
            <consortium name="Ensembl"/>
        </authorList>
    </citation>
    <scope>IDENTIFICATION</scope>
</reference>
<dbReference type="PRINTS" id="PR00205">
    <property type="entry name" value="CADHERIN"/>
</dbReference>
<keyword evidence="10" id="KW-0732">Signal</keyword>
<dbReference type="PANTHER" id="PTHR24028:SF290">
    <property type="entry name" value="PROTOCADHERIN 2 ALPHA A 15-RELATED"/>
    <property type="match status" value="1"/>
</dbReference>
<evidence type="ECO:0000256" key="3">
    <source>
        <dbReference type="ARBA" id="ARBA00022737"/>
    </source>
</evidence>
<dbReference type="Pfam" id="PF08266">
    <property type="entry name" value="Cadherin_2"/>
    <property type="match status" value="1"/>
</dbReference>
<evidence type="ECO:0000313" key="13">
    <source>
        <dbReference type="Proteomes" id="UP000694548"/>
    </source>
</evidence>
<evidence type="ECO:0000256" key="6">
    <source>
        <dbReference type="ARBA" id="ARBA00022989"/>
    </source>
</evidence>
<organism evidence="12 13">
    <name type="scientific">Nothobranchius furzeri</name>
    <name type="common">Turquoise killifish</name>
    <dbReference type="NCBI Taxonomy" id="105023"/>
    <lineage>
        <taxon>Eukaryota</taxon>
        <taxon>Metazoa</taxon>
        <taxon>Chordata</taxon>
        <taxon>Craniata</taxon>
        <taxon>Vertebrata</taxon>
        <taxon>Euteleostomi</taxon>
        <taxon>Actinopterygii</taxon>
        <taxon>Neopterygii</taxon>
        <taxon>Teleostei</taxon>
        <taxon>Neoteleostei</taxon>
        <taxon>Acanthomorphata</taxon>
        <taxon>Ovalentaria</taxon>
        <taxon>Atherinomorphae</taxon>
        <taxon>Cyprinodontiformes</taxon>
        <taxon>Nothobranchiidae</taxon>
        <taxon>Nothobranchius</taxon>
    </lineage>
</organism>
<keyword evidence="8" id="KW-0325">Glycoprotein</keyword>
<evidence type="ECO:0000256" key="5">
    <source>
        <dbReference type="ARBA" id="ARBA00022889"/>
    </source>
</evidence>
<comment type="subcellular location">
    <subcellularLocation>
        <location evidence="1">Membrane</location>
        <topology evidence="1">Single-pass membrane protein</topology>
    </subcellularLocation>
</comment>
<sequence>HLCWLLVLLTGFFLLGCVIAALLFHASAAQMRYSVPEEVQEGTVVGDIAKDLGLDKNTLKERKYRIVSSGTDPLFLVNQNDGVLYVSRTIDREELCEESTPCLINVKTVLENPLEVHYVAVEVLDINDHSPSFRDQEKTLEIF</sequence>
<evidence type="ECO:0000256" key="10">
    <source>
        <dbReference type="SAM" id="SignalP"/>
    </source>
</evidence>
<keyword evidence="5" id="KW-0130">Cell adhesion</keyword>
<dbReference type="GO" id="GO:0007156">
    <property type="term" value="P:homophilic cell adhesion via plasma membrane adhesion molecules"/>
    <property type="evidence" value="ECO:0007669"/>
    <property type="project" value="InterPro"/>
</dbReference>
<dbReference type="Proteomes" id="UP000694548">
    <property type="component" value="Chromosome sgr01"/>
</dbReference>
<evidence type="ECO:0000256" key="4">
    <source>
        <dbReference type="ARBA" id="ARBA00022837"/>
    </source>
</evidence>
<keyword evidence="7" id="KW-0472">Membrane</keyword>
<keyword evidence="3" id="KW-0677">Repeat</keyword>
<dbReference type="CDD" id="cd11304">
    <property type="entry name" value="Cadherin_repeat"/>
    <property type="match status" value="1"/>
</dbReference>
<dbReference type="SMART" id="SM00112">
    <property type="entry name" value="CA"/>
    <property type="match status" value="1"/>
</dbReference>
<dbReference type="FunFam" id="2.60.40.60:FF:000006">
    <property type="entry name" value="Protocadherin alpha 2"/>
    <property type="match status" value="1"/>
</dbReference>
<evidence type="ECO:0000256" key="7">
    <source>
        <dbReference type="ARBA" id="ARBA00023136"/>
    </source>
</evidence>
<feature type="domain" description="Cadherin" evidence="11">
    <location>
        <begin position="27"/>
        <end position="133"/>
    </location>
</feature>
<evidence type="ECO:0000313" key="12">
    <source>
        <dbReference type="Ensembl" id="ENSNFUP00015001273.1"/>
    </source>
</evidence>
<dbReference type="PROSITE" id="PS00232">
    <property type="entry name" value="CADHERIN_1"/>
    <property type="match status" value="1"/>
</dbReference>
<evidence type="ECO:0000256" key="1">
    <source>
        <dbReference type="ARBA" id="ARBA00004167"/>
    </source>
</evidence>
<evidence type="ECO:0000256" key="2">
    <source>
        <dbReference type="ARBA" id="ARBA00022692"/>
    </source>
</evidence>
<evidence type="ECO:0000256" key="9">
    <source>
        <dbReference type="PROSITE-ProRule" id="PRU00043"/>
    </source>
</evidence>
<reference evidence="12" key="3">
    <citation type="submission" date="2025-09" db="UniProtKB">
        <authorList>
            <consortium name="Ensembl"/>
        </authorList>
    </citation>
    <scope>IDENTIFICATION</scope>
</reference>
<dbReference type="GO" id="GO:0009653">
    <property type="term" value="P:anatomical structure morphogenesis"/>
    <property type="evidence" value="ECO:0007669"/>
    <property type="project" value="UniProtKB-ARBA"/>
</dbReference>
<dbReference type="GO" id="GO:0005509">
    <property type="term" value="F:calcium ion binding"/>
    <property type="evidence" value="ECO:0007669"/>
    <property type="project" value="UniProtKB-UniRule"/>
</dbReference>
<name>A0A8C6K8M1_NOTFU</name>
<dbReference type="PROSITE" id="PS50268">
    <property type="entry name" value="CADHERIN_2"/>
    <property type="match status" value="1"/>
</dbReference>
<dbReference type="Ensembl" id="ENSNFUT00015001384.1">
    <property type="protein sequence ID" value="ENSNFUP00015001273.1"/>
    <property type="gene ID" value="ENSNFUG00015000760.1"/>
</dbReference>
<dbReference type="InterPro" id="IPR050174">
    <property type="entry name" value="Protocadherin/Cadherin-CA"/>
</dbReference>
<proteinExistence type="predicted"/>
<keyword evidence="6" id="KW-1133">Transmembrane helix</keyword>
<feature type="chain" id="PRO_5034102355" description="Cadherin domain-containing protein" evidence="10">
    <location>
        <begin position="21"/>
        <end position="143"/>
    </location>
</feature>